<dbReference type="AlphaFoldDB" id="A0A9E4TSA2"/>
<evidence type="ECO:0000313" key="3">
    <source>
        <dbReference type="Proteomes" id="UP000886674"/>
    </source>
</evidence>
<evidence type="ECO:0000256" key="1">
    <source>
        <dbReference type="SAM" id="Phobius"/>
    </source>
</evidence>
<sequence>MKDHKYIKFLDHVVKEEGSFHLDPAFQHSKLSESEFNLIRDSIFYNENLPDVIAVRSQYLEWKLKPEALFGYLNYKQYEHAIESSKRAFRISVVSLLVAIISLSVSIIIALKSL</sequence>
<accession>A0A9E4TSA2</accession>
<dbReference type="EMBL" id="JAEPCR010000015">
    <property type="protein sequence ID" value="MCG7977426.1"/>
    <property type="molecule type" value="Genomic_DNA"/>
</dbReference>
<comment type="caution">
    <text evidence="2">The sequence shown here is derived from an EMBL/GenBank/DDBJ whole genome shotgun (WGS) entry which is preliminary data.</text>
</comment>
<feature type="transmembrane region" description="Helical" evidence="1">
    <location>
        <begin position="88"/>
        <end position="111"/>
    </location>
</feature>
<proteinExistence type="predicted"/>
<evidence type="ECO:0000313" key="2">
    <source>
        <dbReference type="EMBL" id="MCG7977426.1"/>
    </source>
</evidence>
<keyword evidence="1" id="KW-0472">Membrane</keyword>
<reference evidence="2" key="1">
    <citation type="journal article" date="2021" name="Proc. Natl. Acad. Sci. U.S.A.">
        <title>Global biogeography of chemosynthetic symbionts reveals both localized and globally distributed symbiont groups. .</title>
        <authorList>
            <person name="Osvatic J.T."/>
            <person name="Wilkins L.G.E."/>
            <person name="Leibrecht L."/>
            <person name="Leray M."/>
            <person name="Zauner S."/>
            <person name="Polzin J."/>
            <person name="Camacho Y."/>
            <person name="Gros O."/>
            <person name="van Gils J.A."/>
            <person name="Eisen J.A."/>
            <person name="Petersen J.M."/>
            <person name="Yuen B."/>
        </authorList>
    </citation>
    <scope>NUCLEOTIDE SEQUENCE</scope>
    <source>
        <strain evidence="2">MAGclacostrist055</strain>
    </source>
</reference>
<keyword evidence="1" id="KW-0812">Transmembrane</keyword>
<keyword evidence="1" id="KW-1133">Transmembrane helix</keyword>
<gene>
    <name evidence="2" type="ORF">JAY77_04670</name>
</gene>
<protein>
    <submittedName>
        <fullName evidence="2">Uncharacterized protein</fullName>
    </submittedName>
</protein>
<name>A0A9E4TSA2_9GAMM</name>
<organism evidence="2 3">
    <name type="scientific">Candidatus Thiodiazotropha taylori</name>
    <dbReference type="NCBI Taxonomy" id="2792791"/>
    <lineage>
        <taxon>Bacteria</taxon>
        <taxon>Pseudomonadati</taxon>
        <taxon>Pseudomonadota</taxon>
        <taxon>Gammaproteobacteria</taxon>
        <taxon>Chromatiales</taxon>
        <taxon>Sedimenticolaceae</taxon>
        <taxon>Candidatus Thiodiazotropha</taxon>
    </lineage>
</organism>
<dbReference type="Proteomes" id="UP000886674">
    <property type="component" value="Unassembled WGS sequence"/>
</dbReference>